<evidence type="ECO:0008006" key="4">
    <source>
        <dbReference type="Google" id="ProtNLM"/>
    </source>
</evidence>
<evidence type="ECO:0000313" key="2">
    <source>
        <dbReference type="EMBL" id="EAR16447.1"/>
    </source>
</evidence>
<dbReference type="EMBL" id="CP001712">
    <property type="protein sequence ID" value="EAR16447.1"/>
    <property type="molecule type" value="Genomic_DNA"/>
</dbReference>
<organism evidence="2 3">
    <name type="scientific">Robiginitalea biformata (strain ATCC BAA-864 / DSM 15991 / KCTC 12146 / HTCC2501)</name>
    <dbReference type="NCBI Taxonomy" id="313596"/>
    <lineage>
        <taxon>Bacteria</taxon>
        <taxon>Pseudomonadati</taxon>
        <taxon>Bacteroidota</taxon>
        <taxon>Flavobacteriia</taxon>
        <taxon>Flavobacteriales</taxon>
        <taxon>Flavobacteriaceae</taxon>
        <taxon>Robiginitalea</taxon>
    </lineage>
</organism>
<keyword evidence="3" id="KW-1185">Reference proteome</keyword>
<dbReference type="eggNOG" id="ENOG5033Z5D">
    <property type="taxonomic scope" value="Bacteria"/>
</dbReference>
<name>A4CHN9_ROBBH</name>
<evidence type="ECO:0000256" key="1">
    <source>
        <dbReference type="SAM" id="SignalP"/>
    </source>
</evidence>
<sequence length="243" mass="26720">MGNNLNHMIMKRFLLLSLLCVAMAGQAQTAYFTAYNFTVESKDVGSVYNMVDTYYKANKPDGVSVWLYENHFNEPGDNHTHTLVFTGSQEALGGMYDAGQSTDFQLFLTRINAQISKSNSSLSGAILDAYGDDDGAYPFRQLFVLDVEDANAMTASFAKFNAANNPANRLVTMGSINMGLSSKGETHWVLVGFKDMKSALGGTRGLVPEGQRAAFDRAWQAHMSAMGEFRIVRNSLMIVMGTW</sequence>
<gene>
    <name evidence="2" type="ordered locus">RB2501_06095</name>
</gene>
<proteinExistence type="predicted"/>
<dbReference type="Proteomes" id="UP000009049">
    <property type="component" value="Chromosome"/>
</dbReference>
<dbReference type="HOGENOM" id="CLU_1141894_0_0_10"/>
<accession>A4CHN9</accession>
<feature type="chain" id="PRO_5002667529" description="NIPSNAP domain-containing protein" evidence="1">
    <location>
        <begin position="30"/>
        <end position="243"/>
    </location>
</feature>
<feature type="signal peptide" evidence="1">
    <location>
        <begin position="1"/>
        <end position="29"/>
    </location>
</feature>
<dbReference type="AlphaFoldDB" id="A4CHN9"/>
<evidence type="ECO:0000313" key="3">
    <source>
        <dbReference type="Proteomes" id="UP000009049"/>
    </source>
</evidence>
<dbReference type="KEGG" id="rbi:RB2501_06095"/>
<protein>
    <recommendedName>
        <fullName evidence="4">NIPSNAP domain-containing protein</fullName>
    </recommendedName>
</protein>
<keyword evidence="1" id="KW-0732">Signal</keyword>
<reference evidence="2 3" key="1">
    <citation type="journal article" date="2009" name="J. Bacteriol.">
        <title>Complete genome sequence of Robiginitalea biformata HTCC2501.</title>
        <authorList>
            <person name="Oh H.M."/>
            <person name="Giovannoni S.J."/>
            <person name="Lee K."/>
            <person name="Ferriera S."/>
            <person name="Johnson J."/>
            <person name="Cho J.C."/>
        </authorList>
    </citation>
    <scope>NUCLEOTIDE SEQUENCE [LARGE SCALE GENOMIC DNA]</scope>
    <source>
        <strain evidence="3">ATCC BAA-864 / HTCC2501 / KCTC 12146</strain>
    </source>
</reference>